<evidence type="ECO:0000256" key="6">
    <source>
        <dbReference type="SAM" id="MobiDB-lite"/>
    </source>
</evidence>
<dbReference type="EMBL" id="FN649742">
    <property type="protein sequence ID" value="CBN75895.1"/>
    <property type="molecule type" value="Genomic_DNA"/>
</dbReference>
<dbReference type="Pfam" id="PF13640">
    <property type="entry name" value="2OG-FeII_Oxy_3"/>
    <property type="match status" value="1"/>
</dbReference>
<evidence type="ECO:0000256" key="2">
    <source>
        <dbReference type="ARBA" id="ARBA00022723"/>
    </source>
</evidence>
<feature type="region of interest" description="Disordered" evidence="6">
    <location>
        <begin position="12"/>
        <end position="35"/>
    </location>
</feature>
<dbReference type="GO" id="GO:0004656">
    <property type="term" value="F:procollagen-proline 4-dioxygenase activity"/>
    <property type="evidence" value="ECO:0007669"/>
    <property type="project" value="TreeGrafter"/>
</dbReference>
<name>D8LI73_ECTSI</name>
<evidence type="ECO:0000256" key="5">
    <source>
        <dbReference type="ARBA" id="ARBA00023004"/>
    </source>
</evidence>
<organism evidence="8 9">
    <name type="scientific">Ectocarpus siliculosus</name>
    <name type="common">Brown alga</name>
    <name type="synonym">Conferva siliculosa</name>
    <dbReference type="NCBI Taxonomy" id="2880"/>
    <lineage>
        <taxon>Eukaryota</taxon>
        <taxon>Sar</taxon>
        <taxon>Stramenopiles</taxon>
        <taxon>Ochrophyta</taxon>
        <taxon>PX clade</taxon>
        <taxon>Phaeophyceae</taxon>
        <taxon>Ectocarpales</taxon>
        <taxon>Ectocarpaceae</taxon>
        <taxon>Ectocarpus</taxon>
    </lineage>
</organism>
<gene>
    <name evidence="8" type="ORF">Esi_0206_0006</name>
</gene>
<feature type="compositionally biased region" description="Basic and acidic residues" evidence="6">
    <location>
        <begin position="233"/>
        <end position="242"/>
    </location>
</feature>
<accession>D8LI73</accession>
<dbReference type="InParanoid" id="D8LI73"/>
<evidence type="ECO:0000256" key="3">
    <source>
        <dbReference type="ARBA" id="ARBA00022964"/>
    </source>
</evidence>
<dbReference type="PANTHER" id="PTHR10869:SF246">
    <property type="entry name" value="TRANSMEMBRANE PROLYL 4-HYDROXYLASE"/>
    <property type="match status" value="1"/>
</dbReference>
<dbReference type="GO" id="GO:0031418">
    <property type="term" value="F:L-ascorbic acid binding"/>
    <property type="evidence" value="ECO:0007669"/>
    <property type="project" value="InterPro"/>
</dbReference>
<evidence type="ECO:0000313" key="8">
    <source>
        <dbReference type="EMBL" id="CBN75895.1"/>
    </source>
</evidence>
<dbReference type="STRING" id="2880.D8LI73"/>
<dbReference type="GO" id="GO:0005783">
    <property type="term" value="C:endoplasmic reticulum"/>
    <property type="evidence" value="ECO:0007669"/>
    <property type="project" value="TreeGrafter"/>
</dbReference>
<dbReference type="OMA" id="LPVQGFH"/>
<feature type="compositionally biased region" description="Low complexity" evidence="6">
    <location>
        <begin position="13"/>
        <end position="25"/>
    </location>
</feature>
<protein>
    <submittedName>
        <fullName evidence="8">Prolyl 4-hydroxylase alpha-1 subunit-like protein</fullName>
    </submittedName>
</protein>
<evidence type="ECO:0000259" key="7">
    <source>
        <dbReference type="PROSITE" id="PS51471"/>
    </source>
</evidence>
<dbReference type="PROSITE" id="PS51471">
    <property type="entry name" value="FE2OG_OXY"/>
    <property type="match status" value="1"/>
</dbReference>
<evidence type="ECO:0000256" key="1">
    <source>
        <dbReference type="ARBA" id="ARBA00001961"/>
    </source>
</evidence>
<dbReference type="SMART" id="SM00702">
    <property type="entry name" value="P4Hc"/>
    <property type="match status" value="1"/>
</dbReference>
<dbReference type="PANTHER" id="PTHR10869">
    <property type="entry name" value="PROLYL 4-HYDROXYLASE ALPHA SUBUNIT"/>
    <property type="match status" value="1"/>
</dbReference>
<dbReference type="Proteomes" id="UP000002630">
    <property type="component" value="Linkage Group LG17"/>
</dbReference>
<dbReference type="eggNOG" id="KOG1591">
    <property type="taxonomic scope" value="Eukaryota"/>
</dbReference>
<keyword evidence="5" id="KW-0408">Iron</keyword>
<keyword evidence="9" id="KW-1185">Reference proteome</keyword>
<evidence type="ECO:0000313" key="9">
    <source>
        <dbReference type="Proteomes" id="UP000002630"/>
    </source>
</evidence>
<proteinExistence type="predicted"/>
<sequence length="404" mass="44557">MGIVVGILWEPSTPATGETAGEATADSAKTNAKPPLSRSLHAVDVGGPGCGAHRYLSPTHAVSGFHLACIEEEAGSSGGGDGVVSVTLFRDGRGEGNQTLALQTPPDSSSATNVLHVELTERLRLDDVGPNPPNKFPWAMYTPDGQRRISSLEDAIASRLVFIFKGGNFIWPGVEVGHVQTVHGLETLGSIDMKTLSMEPLVFEARNFLLDEECKHIREKADPHMKPSPVSLMDHDKGKPDTNWRTSTTYFMPSTRDPLLQGIDRRVEEFTRVPKSHQEQVQVLKYDKGQRYTAHHDFLDERTMRNMDGGRKNRMITVFWYLSDVEEGGETIFPRYGGRTGRVDFSDCTTGLKVKPVEGKVAMFYSLKPDGQFDDFSLHGACPVITGQKWAANKWVWSAPVKFG</sequence>
<keyword evidence="2" id="KW-0479">Metal-binding</keyword>
<feature type="region of interest" description="Disordered" evidence="6">
    <location>
        <begin position="222"/>
        <end position="246"/>
    </location>
</feature>
<dbReference type="InterPro" id="IPR006620">
    <property type="entry name" value="Pro_4_hyd_alph"/>
</dbReference>
<dbReference type="EMBL" id="FN648383">
    <property type="protein sequence ID" value="CBN75895.1"/>
    <property type="molecule type" value="Genomic_DNA"/>
</dbReference>
<dbReference type="InterPro" id="IPR005123">
    <property type="entry name" value="Oxoglu/Fe-dep_dioxygenase_dom"/>
</dbReference>
<evidence type="ECO:0000256" key="4">
    <source>
        <dbReference type="ARBA" id="ARBA00023002"/>
    </source>
</evidence>
<keyword evidence="3" id="KW-0223">Dioxygenase</keyword>
<dbReference type="Gene3D" id="2.60.120.620">
    <property type="entry name" value="q2cbj1_9rhob like domain"/>
    <property type="match status" value="1"/>
</dbReference>
<dbReference type="InterPro" id="IPR045054">
    <property type="entry name" value="P4HA-like"/>
</dbReference>
<comment type="cofactor">
    <cofactor evidence="1">
        <name>L-ascorbate</name>
        <dbReference type="ChEBI" id="CHEBI:38290"/>
    </cofactor>
</comment>
<dbReference type="GO" id="GO:0005506">
    <property type="term" value="F:iron ion binding"/>
    <property type="evidence" value="ECO:0007669"/>
    <property type="project" value="InterPro"/>
</dbReference>
<dbReference type="AlphaFoldDB" id="D8LI73"/>
<dbReference type="InterPro" id="IPR044862">
    <property type="entry name" value="Pro_4_hyd_alph_FE2OG_OXY"/>
</dbReference>
<feature type="domain" description="Fe2OG dioxygenase" evidence="7">
    <location>
        <begin position="277"/>
        <end position="398"/>
    </location>
</feature>
<keyword evidence="4" id="KW-0560">Oxidoreductase</keyword>
<reference evidence="8 9" key="1">
    <citation type="journal article" date="2010" name="Nature">
        <title>The Ectocarpus genome and the independent evolution of multicellularity in brown algae.</title>
        <authorList>
            <person name="Cock J.M."/>
            <person name="Sterck L."/>
            <person name="Rouze P."/>
            <person name="Scornet D."/>
            <person name="Allen A.E."/>
            <person name="Amoutzias G."/>
            <person name="Anthouard V."/>
            <person name="Artiguenave F."/>
            <person name="Aury J.M."/>
            <person name="Badger J.H."/>
            <person name="Beszteri B."/>
            <person name="Billiau K."/>
            <person name="Bonnet E."/>
            <person name="Bothwell J.H."/>
            <person name="Bowler C."/>
            <person name="Boyen C."/>
            <person name="Brownlee C."/>
            <person name="Carrano C.J."/>
            <person name="Charrier B."/>
            <person name="Cho G.Y."/>
            <person name="Coelho S.M."/>
            <person name="Collen J."/>
            <person name="Corre E."/>
            <person name="Da Silva C."/>
            <person name="Delage L."/>
            <person name="Delaroque N."/>
            <person name="Dittami S.M."/>
            <person name="Doulbeau S."/>
            <person name="Elias M."/>
            <person name="Farnham G."/>
            <person name="Gachon C.M."/>
            <person name="Gschloessl B."/>
            <person name="Heesch S."/>
            <person name="Jabbari K."/>
            <person name="Jubin C."/>
            <person name="Kawai H."/>
            <person name="Kimura K."/>
            <person name="Kloareg B."/>
            <person name="Kupper F.C."/>
            <person name="Lang D."/>
            <person name="Le Bail A."/>
            <person name="Leblanc C."/>
            <person name="Lerouge P."/>
            <person name="Lohr M."/>
            <person name="Lopez P.J."/>
            <person name="Martens C."/>
            <person name="Maumus F."/>
            <person name="Michel G."/>
            <person name="Miranda-Saavedra D."/>
            <person name="Morales J."/>
            <person name="Moreau H."/>
            <person name="Motomura T."/>
            <person name="Nagasato C."/>
            <person name="Napoli C.A."/>
            <person name="Nelson D.R."/>
            <person name="Nyvall-Collen P."/>
            <person name="Peters A.F."/>
            <person name="Pommier C."/>
            <person name="Potin P."/>
            <person name="Poulain J."/>
            <person name="Quesneville H."/>
            <person name="Read B."/>
            <person name="Rensing S.A."/>
            <person name="Ritter A."/>
            <person name="Rousvoal S."/>
            <person name="Samanta M."/>
            <person name="Samson G."/>
            <person name="Schroeder D.C."/>
            <person name="Segurens B."/>
            <person name="Strittmatter M."/>
            <person name="Tonon T."/>
            <person name="Tregear J.W."/>
            <person name="Valentin K."/>
            <person name="von Dassow P."/>
            <person name="Yamagishi T."/>
            <person name="Van de Peer Y."/>
            <person name="Wincker P."/>
        </authorList>
    </citation>
    <scope>NUCLEOTIDE SEQUENCE [LARGE SCALE GENOMIC DNA]</scope>
    <source>
        <strain evidence="9">Ec32 / CCAP1310/4</strain>
    </source>
</reference>
<dbReference type="OrthoDB" id="420380at2759"/>